<comment type="caution">
    <text evidence="1">The sequence shown here is derived from an EMBL/GenBank/DDBJ whole genome shotgun (WGS) entry which is preliminary data.</text>
</comment>
<protein>
    <submittedName>
        <fullName evidence="1">Uncharacterized protein</fullName>
    </submittedName>
</protein>
<sequence length="136" mass="15408">MNHWDKLEIKLTPDTDKVIQRGPFKLGDVSSYPVFVEIPMPLDVPQELYLRIKICSTDGTLTLLNKCHQLSTLPRGKQGDVSYVGCELDVHWKESGTFSAFFLLSSDKDSNHIIKSHQEVNIVVSERGLELPIRTI</sequence>
<reference evidence="2" key="1">
    <citation type="journal article" date="2015" name="PLoS Genet.">
        <title>The dynamic genome and transcriptome of the human fungal pathogen Blastomyces and close relative Emmonsia.</title>
        <authorList>
            <person name="Munoz J.F."/>
            <person name="Gauthier G.M."/>
            <person name="Desjardins C.A."/>
            <person name="Gallo J.E."/>
            <person name="Holder J."/>
            <person name="Sullivan T.D."/>
            <person name="Marty A.J."/>
            <person name="Carmen J.C."/>
            <person name="Chen Z."/>
            <person name="Ding L."/>
            <person name="Gujja S."/>
            <person name="Magrini V."/>
            <person name="Misas E."/>
            <person name="Mitreva M."/>
            <person name="Priest M."/>
            <person name="Saif S."/>
            <person name="Whiston E.A."/>
            <person name="Young S."/>
            <person name="Zeng Q."/>
            <person name="Goldman W.E."/>
            <person name="Mardis E.R."/>
            <person name="Taylor J.W."/>
            <person name="McEwen J.G."/>
            <person name="Clay O.K."/>
            <person name="Klein B.S."/>
            <person name="Cuomo C.A."/>
        </authorList>
    </citation>
    <scope>NUCLEOTIDE SEQUENCE [LARGE SCALE GENOMIC DNA]</scope>
    <source>
        <strain evidence="2">UAMH 139</strain>
    </source>
</reference>
<organism evidence="1 2">
    <name type="scientific">Blastomyces silverae</name>
    <dbReference type="NCBI Taxonomy" id="2060906"/>
    <lineage>
        <taxon>Eukaryota</taxon>
        <taxon>Fungi</taxon>
        <taxon>Dikarya</taxon>
        <taxon>Ascomycota</taxon>
        <taxon>Pezizomycotina</taxon>
        <taxon>Eurotiomycetes</taxon>
        <taxon>Eurotiomycetidae</taxon>
        <taxon>Onygenales</taxon>
        <taxon>Ajellomycetaceae</taxon>
        <taxon>Blastomyces</taxon>
    </lineage>
</organism>
<name>A0A0H1BNC8_9EURO</name>
<gene>
    <name evidence="1" type="ORF">EMPG_12358</name>
</gene>
<dbReference type="OrthoDB" id="10379282at2759"/>
<dbReference type="AlphaFoldDB" id="A0A0H1BNC8"/>
<keyword evidence="2" id="KW-1185">Reference proteome</keyword>
<proteinExistence type="predicted"/>
<dbReference type="EMBL" id="LDEV01000777">
    <property type="protein sequence ID" value="KLJ12628.1"/>
    <property type="molecule type" value="Genomic_DNA"/>
</dbReference>
<evidence type="ECO:0000313" key="1">
    <source>
        <dbReference type="EMBL" id="KLJ12628.1"/>
    </source>
</evidence>
<evidence type="ECO:0000313" key="2">
    <source>
        <dbReference type="Proteomes" id="UP000053573"/>
    </source>
</evidence>
<accession>A0A0H1BNC8</accession>
<dbReference type="Proteomes" id="UP000053573">
    <property type="component" value="Unassembled WGS sequence"/>
</dbReference>